<name>A0ABS4JSG4_9FIRM</name>
<dbReference type="RefSeq" id="WP_209466581.1">
    <property type="nucleotide sequence ID" value="NZ_JAGGLG010000013.1"/>
</dbReference>
<keyword evidence="1" id="KW-0472">Membrane</keyword>
<gene>
    <name evidence="2" type="ORF">J2Z79_001866</name>
</gene>
<evidence type="ECO:0000313" key="2">
    <source>
        <dbReference type="EMBL" id="MBP2018455.1"/>
    </source>
</evidence>
<keyword evidence="3" id="KW-1185">Reference proteome</keyword>
<feature type="transmembrane region" description="Helical" evidence="1">
    <location>
        <begin position="88"/>
        <end position="106"/>
    </location>
</feature>
<accession>A0ABS4JSG4</accession>
<evidence type="ECO:0000256" key="1">
    <source>
        <dbReference type="SAM" id="Phobius"/>
    </source>
</evidence>
<evidence type="ECO:0008006" key="4">
    <source>
        <dbReference type="Google" id="ProtNLM"/>
    </source>
</evidence>
<sequence>MFRQLLLAEGRLVWKGRWVLILAFVLLAVAVWGGPVRTYQYAVSRVQYVEELRSIYQSAFTEFVLDDAAAADLGEAVALLRPELGVNYLLAILAVLGPMVLPVWGAQLVGSEFKNRTAKVRAAHSGWMAVVAAKVLWLLLLSAGLALLFALAGAVSGPLTWRAAQETIWLAGEVTPPPLKAPPALQLLVTVLGLLFYGLVGLLAALLTRSALAGALAGLALPYLEWMALGTPGWGWLLPRIAYGNLLADHFVYLSGGFVAEPLALVEPPSPLASWAVFGAWVALAVGLALAVSRRQQILS</sequence>
<reference evidence="2 3" key="1">
    <citation type="submission" date="2021-03" db="EMBL/GenBank/DDBJ databases">
        <title>Genomic Encyclopedia of Type Strains, Phase IV (KMG-IV): sequencing the most valuable type-strain genomes for metagenomic binning, comparative biology and taxonomic classification.</title>
        <authorList>
            <person name="Goeker M."/>
        </authorList>
    </citation>
    <scope>NUCLEOTIDE SEQUENCE [LARGE SCALE GENOMIC DNA]</scope>
    <source>
        <strain evidence="2 3">DSM 27138</strain>
    </source>
</reference>
<dbReference type="Proteomes" id="UP001519289">
    <property type="component" value="Unassembled WGS sequence"/>
</dbReference>
<proteinExistence type="predicted"/>
<feature type="transmembrane region" description="Helical" evidence="1">
    <location>
        <begin position="211"/>
        <end position="229"/>
    </location>
</feature>
<evidence type="ECO:0000313" key="3">
    <source>
        <dbReference type="Proteomes" id="UP001519289"/>
    </source>
</evidence>
<feature type="transmembrane region" description="Helical" evidence="1">
    <location>
        <begin position="272"/>
        <end position="292"/>
    </location>
</feature>
<dbReference type="EMBL" id="JAGGLG010000013">
    <property type="protein sequence ID" value="MBP2018455.1"/>
    <property type="molecule type" value="Genomic_DNA"/>
</dbReference>
<comment type="caution">
    <text evidence="2">The sequence shown here is derived from an EMBL/GenBank/DDBJ whole genome shotgun (WGS) entry which is preliminary data.</text>
</comment>
<feature type="transmembrane region" description="Helical" evidence="1">
    <location>
        <begin position="184"/>
        <end position="204"/>
    </location>
</feature>
<feature type="transmembrane region" description="Helical" evidence="1">
    <location>
        <begin position="12"/>
        <end position="32"/>
    </location>
</feature>
<organism evidence="2 3">
    <name type="scientific">Symbiobacterium terraclitae</name>
    <dbReference type="NCBI Taxonomy" id="557451"/>
    <lineage>
        <taxon>Bacteria</taxon>
        <taxon>Bacillati</taxon>
        <taxon>Bacillota</taxon>
        <taxon>Clostridia</taxon>
        <taxon>Eubacteriales</taxon>
        <taxon>Symbiobacteriaceae</taxon>
        <taxon>Symbiobacterium</taxon>
    </lineage>
</organism>
<keyword evidence="1" id="KW-0812">Transmembrane</keyword>
<protein>
    <recommendedName>
        <fullName evidence="4">ABC transporter permease protein</fullName>
    </recommendedName>
</protein>
<feature type="transmembrane region" description="Helical" evidence="1">
    <location>
        <begin position="127"/>
        <end position="152"/>
    </location>
</feature>
<keyword evidence="1" id="KW-1133">Transmembrane helix</keyword>